<evidence type="ECO:0000259" key="3">
    <source>
        <dbReference type="Pfam" id="PF20891"/>
    </source>
</evidence>
<dbReference type="Proteomes" id="UP000196573">
    <property type="component" value="Unassembled WGS sequence"/>
</dbReference>
<evidence type="ECO:0000256" key="1">
    <source>
        <dbReference type="SAM" id="MobiDB-lite"/>
    </source>
</evidence>
<feature type="domain" description="DUF6844" evidence="3">
    <location>
        <begin position="165"/>
        <end position="259"/>
    </location>
</feature>
<sequence>MEFRKKATVVAVTCALSTLFILPVVKAESQPAPVVSAASDVTDMAQPAQTTQEVVAAAEAGVDDAMADVDQKAQHLVNKQKAVLLKAGRKDVRIMYGTALINAKPADSGWGDARVIAYQRAVMAAREKLLKQLYTEVSSEMLRENFRTNQLPQFSEEELQNQVRMDALLDVVVAVADTALDGRIEKMGIDSSAYKNANPSKRKVMMKKAFSKSTSRMSEGELSGTVVTKTYETTDSNGNTAVAVVLSTSNKMKNTLENLQLSKGNINPDPAKARMPIADYLEKNRGNLMYQYGLNLIYDEQGYPVLISFAQAGNDCNPVDYDECVDNREFAFIEAENDAYSHFAEAYNLVGKLQTSTTKGEEKIKDATITKTEEGMDTTEGTVSRIIKETRQLSEQRSSVKDLVGIQEEMRWTEKHPVTGREINGLVLTWHPVNEQSIRAFKSNKPEPQPQTQSPRQPSSAASVNQGAGMDTFDASDF</sequence>
<organism evidence="4 5">
    <name type="scientific">Parendozoicomonas haliclonae</name>
    <dbReference type="NCBI Taxonomy" id="1960125"/>
    <lineage>
        <taxon>Bacteria</taxon>
        <taxon>Pseudomonadati</taxon>
        <taxon>Pseudomonadota</taxon>
        <taxon>Gammaproteobacteria</taxon>
        <taxon>Oceanospirillales</taxon>
        <taxon>Endozoicomonadaceae</taxon>
        <taxon>Parendozoicomonas</taxon>
    </lineage>
</organism>
<dbReference type="InterPro" id="IPR049286">
    <property type="entry name" value="DUF6844"/>
</dbReference>
<dbReference type="EMBL" id="FWPT01000006">
    <property type="protein sequence ID" value="SMA48329.1"/>
    <property type="molecule type" value="Genomic_DNA"/>
</dbReference>
<keyword evidence="2" id="KW-0732">Signal</keyword>
<feature type="compositionally biased region" description="Low complexity" evidence="1">
    <location>
        <begin position="450"/>
        <end position="463"/>
    </location>
</feature>
<dbReference type="OrthoDB" id="8666936at2"/>
<evidence type="ECO:0000313" key="4">
    <source>
        <dbReference type="EMBL" id="SMA48329.1"/>
    </source>
</evidence>
<gene>
    <name evidence="4" type="ORF">EHSB41UT_02697</name>
</gene>
<reference evidence="4 5" key="1">
    <citation type="submission" date="2017-03" db="EMBL/GenBank/DDBJ databases">
        <authorList>
            <person name="Afonso C.L."/>
            <person name="Miller P.J."/>
            <person name="Scott M.A."/>
            <person name="Spackman E."/>
            <person name="Goraichik I."/>
            <person name="Dimitrov K.M."/>
            <person name="Suarez D.L."/>
            <person name="Swayne D.E."/>
        </authorList>
    </citation>
    <scope>NUCLEOTIDE SEQUENCE [LARGE SCALE GENOMIC DNA]</scope>
    <source>
        <strain evidence="4">SB41UT1</strain>
    </source>
</reference>
<proteinExistence type="predicted"/>
<name>A0A1X7AKY0_9GAMM</name>
<evidence type="ECO:0000313" key="5">
    <source>
        <dbReference type="Proteomes" id="UP000196573"/>
    </source>
</evidence>
<protein>
    <recommendedName>
        <fullName evidence="3">DUF6844 domain-containing protein</fullName>
    </recommendedName>
</protein>
<accession>A0A1X7AKY0</accession>
<feature type="region of interest" description="Disordered" evidence="1">
    <location>
        <begin position="439"/>
        <end position="478"/>
    </location>
</feature>
<dbReference type="AlphaFoldDB" id="A0A1X7AKY0"/>
<evidence type="ECO:0000256" key="2">
    <source>
        <dbReference type="SAM" id="SignalP"/>
    </source>
</evidence>
<feature type="signal peptide" evidence="2">
    <location>
        <begin position="1"/>
        <end position="26"/>
    </location>
</feature>
<dbReference type="RefSeq" id="WP_087110735.1">
    <property type="nucleotide sequence ID" value="NZ_CBCSCN010000006.1"/>
</dbReference>
<dbReference type="Pfam" id="PF20891">
    <property type="entry name" value="DUF6844"/>
    <property type="match status" value="1"/>
</dbReference>
<feature type="chain" id="PRO_5010864048" description="DUF6844 domain-containing protein" evidence="2">
    <location>
        <begin position="27"/>
        <end position="478"/>
    </location>
</feature>
<keyword evidence="5" id="KW-1185">Reference proteome</keyword>